<dbReference type="GO" id="GO:0005886">
    <property type="term" value="C:plasma membrane"/>
    <property type="evidence" value="ECO:0007669"/>
    <property type="project" value="UniProtKB-SubCell"/>
</dbReference>
<dbReference type="InterPro" id="IPR004477">
    <property type="entry name" value="ComEC_N"/>
</dbReference>
<dbReference type="InterPro" id="IPR052159">
    <property type="entry name" value="Competence_DNA_uptake"/>
</dbReference>
<dbReference type="Pfam" id="PF00753">
    <property type="entry name" value="Lactamase_B"/>
    <property type="match status" value="1"/>
</dbReference>
<dbReference type="SMART" id="SM00849">
    <property type="entry name" value="Lactamase_B"/>
    <property type="match status" value="1"/>
</dbReference>
<dbReference type="NCBIfam" id="TIGR00360">
    <property type="entry name" value="ComEC_N-term"/>
    <property type="match status" value="1"/>
</dbReference>
<evidence type="ECO:0000256" key="3">
    <source>
        <dbReference type="ARBA" id="ARBA00022692"/>
    </source>
</evidence>
<dbReference type="InterPro" id="IPR004797">
    <property type="entry name" value="Competence_ComEC/Rec2"/>
</dbReference>
<feature type="transmembrane region" description="Helical" evidence="6">
    <location>
        <begin position="446"/>
        <end position="465"/>
    </location>
</feature>
<feature type="transmembrane region" description="Helical" evidence="6">
    <location>
        <begin position="42"/>
        <end position="62"/>
    </location>
</feature>
<dbReference type="Proteomes" id="UP000441455">
    <property type="component" value="Unassembled WGS sequence"/>
</dbReference>
<name>A0A6N7VZ14_ACIFE</name>
<dbReference type="NCBIfam" id="TIGR00361">
    <property type="entry name" value="ComEC_Rec2"/>
    <property type="match status" value="1"/>
</dbReference>
<keyword evidence="2" id="KW-1003">Cell membrane</keyword>
<comment type="caution">
    <text evidence="8">The sequence shown here is derived from an EMBL/GenBank/DDBJ whole genome shotgun (WGS) entry which is preliminary data.</text>
</comment>
<evidence type="ECO:0000256" key="2">
    <source>
        <dbReference type="ARBA" id="ARBA00022475"/>
    </source>
</evidence>
<dbReference type="InterPro" id="IPR001279">
    <property type="entry name" value="Metallo-B-lactamas"/>
</dbReference>
<dbReference type="PANTHER" id="PTHR30619">
    <property type="entry name" value="DNA INTERNALIZATION/COMPETENCE PROTEIN COMEC/REC2"/>
    <property type="match status" value="1"/>
</dbReference>
<reference evidence="8 9" key="1">
    <citation type="submission" date="2019-08" db="EMBL/GenBank/DDBJ databases">
        <title>In-depth cultivation of the pig gut microbiome towards novel bacterial diversity and tailored functional studies.</title>
        <authorList>
            <person name="Wylensek D."/>
            <person name="Hitch T.C.A."/>
            <person name="Clavel T."/>
        </authorList>
    </citation>
    <scope>NUCLEOTIDE SEQUENCE [LARGE SCALE GENOMIC DNA]</scope>
    <source>
        <strain evidence="8 9">WCA-389-WT-5B</strain>
    </source>
</reference>
<gene>
    <name evidence="8" type="ORF">FX155_00855</name>
</gene>
<dbReference type="Pfam" id="PF03772">
    <property type="entry name" value="Competence"/>
    <property type="match status" value="1"/>
</dbReference>
<dbReference type="InterPro" id="IPR036866">
    <property type="entry name" value="RibonucZ/Hydroxyglut_hydro"/>
</dbReference>
<organism evidence="8 9">
    <name type="scientific">Acidaminococcus fermentans</name>
    <dbReference type="NCBI Taxonomy" id="905"/>
    <lineage>
        <taxon>Bacteria</taxon>
        <taxon>Bacillati</taxon>
        <taxon>Bacillota</taxon>
        <taxon>Negativicutes</taxon>
        <taxon>Acidaminococcales</taxon>
        <taxon>Acidaminococcaceae</taxon>
        <taxon>Acidaminococcus</taxon>
    </lineage>
</organism>
<feature type="transmembrane region" description="Helical" evidence="6">
    <location>
        <begin position="284"/>
        <end position="306"/>
    </location>
</feature>
<evidence type="ECO:0000259" key="7">
    <source>
        <dbReference type="SMART" id="SM00849"/>
    </source>
</evidence>
<dbReference type="CDD" id="cd07731">
    <property type="entry name" value="ComA-like_MBL-fold"/>
    <property type="match status" value="1"/>
</dbReference>
<feature type="transmembrane region" description="Helical" evidence="6">
    <location>
        <begin position="505"/>
        <end position="523"/>
    </location>
</feature>
<evidence type="ECO:0000256" key="6">
    <source>
        <dbReference type="SAM" id="Phobius"/>
    </source>
</evidence>
<feature type="transmembrane region" description="Helical" evidence="6">
    <location>
        <begin position="477"/>
        <end position="498"/>
    </location>
</feature>
<dbReference type="InterPro" id="IPR035681">
    <property type="entry name" value="ComA-like_MBL"/>
</dbReference>
<feature type="domain" description="Metallo-beta-lactamase" evidence="7">
    <location>
        <begin position="540"/>
        <end position="746"/>
    </location>
</feature>
<dbReference type="EMBL" id="VULN01000001">
    <property type="protein sequence ID" value="MSS81176.1"/>
    <property type="molecule type" value="Genomic_DNA"/>
</dbReference>
<feature type="transmembrane region" description="Helical" evidence="6">
    <location>
        <begin position="412"/>
        <end position="434"/>
    </location>
</feature>
<evidence type="ECO:0000256" key="4">
    <source>
        <dbReference type="ARBA" id="ARBA00022989"/>
    </source>
</evidence>
<keyword evidence="5 6" id="KW-0472">Membrane</keyword>
<dbReference type="GO" id="GO:0030420">
    <property type="term" value="P:establishment of competence for transformation"/>
    <property type="evidence" value="ECO:0007669"/>
    <property type="project" value="InterPro"/>
</dbReference>
<keyword evidence="3 6" id="KW-0812">Transmembrane</keyword>
<dbReference type="PANTHER" id="PTHR30619:SF1">
    <property type="entry name" value="RECOMBINATION PROTEIN 2"/>
    <property type="match status" value="1"/>
</dbReference>
<evidence type="ECO:0000313" key="8">
    <source>
        <dbReference type="EMBL" id="MSS81176.1"/>
    </source>
</evidence>
<feature type="transmembrane region" description="Helical" evidence="6">
    <location>
        <begin position="256"/>
        <end position="278"/>
    </location>
</feature>
<comment type="subcellular location">
    <subcellularLocation>
        <location evidence="1">Cell membrane</location>
        <topology evidence="1">Multi-pass membrane protein</topology>
    </subcellularLocation>
</comment>
<evidence type="ECO:0000313" key="9">
    <source>
        <dbReference type="Proteomes" id="UP000441455"/>
    </source>
</evidence>
<dbReference type="OrthoDB" id="9761531at2"/>
<evidence type="ECO:0000256" key="1">
    <source>
        <dbReference type="ARBA" id="ARBA00004651"/>
    </source>
</evidence>
<proteinExistence type="predicted"/>
<sequence length="798" mass="86456">MFPALGHPNSSGCGPWWRCKMDPVLAGSMAYVAGVRVGLDKWLPVLVWVTGLAFLGVFIVFIRKKELPGEVWIGVCMGCMFCAGAWRSGMEETAAARMTSALSKRDTFTGRIVPGTVKKSRQGSMTFLMEEKRGRIRVFVRKAGSFQPEYGVVQATGPLQPIDGFYNPGVQMPEVGAAIRGEGGRLQVNGRDCRILSQNLTWTDRIYKLGKALRQQLRHSMAPEDSALLEGMMLGGSQQISSETLRMFQRCGLSHLLSVSGSHVALLMGILAGGARLFHIPRKAAIPLIMVLLLGYGVLCGLRASVCRAVLLGMGVLLGRAGRRRARGTAFLGLAAILLLTWKPWWCRDPGFQLSFTAALGLMTLRRSVAEKLGVFLPCPLAQGLAVPISAQLLSLPFLVEHFHSLSPVSLWANLLLVPLLSLCLTGSAVGAVLGCMGLIVPARPILAGVSQLLGTALWMGNSLARLPGTQLVTGQVSWWLWPLYILLVLSVLEIGWFQPFRSRLRTGTIAAASLGLVTVLALPRFQSQPFTVYFLDVGQGDCAVAVTPEREIIVVDTGGLPGQYDTGERILVPFLRWLGADKVDLLILSHGHLDHAGGAAGLSHWFPISALALPAPDLTGTDGFPTKTVAKLISLEQFRQSRKIVYKMQTNQKICKKKSIIQIVEAPTEYKEGGENENSGIVRLVSGPYSVLFTGDAAGEEELRAAARAVRSDVLKVSHHGSRSSSCPEFLAGVSPRLGVISAGRGNRFGHPHREVLERLDGLGIPVARTDTGGAIKVVFDGRGPVWYSYRWQQDFF</sequence>
<dbReference type="Gene3D" id="3.60.15.10">
    <property type="entry name" value="Ribonuclease Z/Hydroxyacylglutathione hydrolase-like"/>
    <property type="match status" value="1"/>
</dbReference>
<keyword evidence="4 6" id="KW-1133">Transmembrane helix</keyword>
<accession>A0A6N7VZ14</accession>
<dbReference type="AlphaFoldDB" id="A0A6N7VZ14"/>
<dbReference type="SUPFAM" id="SSF56281">
    <property type="entry name" value="Metallo-hydrolase/oxidoreductase"/>
    <property type="match status" value="1"/>
</dbReference>
<protein>
    <submittedName>
        <fullName evidence="8">DNA internalization-related competence protein ComEC/Rec2</fullName>
    </submittedName>
</protein>
<feature type="transmembrane region" description="Helical" evidence="6">
    <location>
        <begin position="326"/>
        <end position="345"/>
    </location>
</feature>
<evidence type="ECO:0000256" key="5">
    <source>
        <dbReference type="ARBA" id="ARBA00023136"/>
    </source>
</evidence>